<dbReference type="EMBL" id="MTYJ01000019">
    <property type="protein sequence ID" value="OQV22102.1"/>
    <property type="molecule type" value="Genomic_DNA"/>
</dbReference>
<accession>A0A1W0X477</accession>
<dbReference type="Proteomes" id="UP000192578">
    <property type="component" value="Unassembled WGS sequence"/>
</dbReference>
<feature type="region of interest" description="Disordered" evidence="1">
    <location>
        <begin position="84"/>
        <end position="110"/>
    </location>
</feature>
<gene>
    <name evidence="2" type="ORF">BV898_03947</name>
</gene>
<evidence type="ECO:0000313" key="2">
    <source>
        <dbReference type="EMBL" id="OQV22102.1"/>
    </source>
</evidence>
<reference evidence="3" key="1">
    <citation type="submission" date="2017-01" db="EMBL/GenBank/DDBJ databases">
        <title>Comparative genomics of anhydrobiosis in the tardigrade Hypsibius dujardini.</title>
        <authorList>
            <person name="Yoshida Y."/>
            <person name="Koutsovoulos G."/>
            <person name="Laetsch D."/>
            <person name="Stevens L."/>
            <person name="Kumar S."/>
            <person name="Horikawa D."/>
            <person name="Ishino K."/>
            <person name="Komine S."/>
            <person name="Tomita M."/>
            <person name="Blaxter M."/>
            <person name="Arakawa K."/>
        </authorList>
    </citation>
    <scope>NUCLEOTIDE SEQUENCE [LARGE SCALE GENOMIC DNA]</scope>
    <source>
        <strain evidence="3">Z151</strain>
    </source>
</reference>
<protein>
    <submittedName>
        <fullName evidence="2">Uncharacterized protein</fullName>
    </submittedName>
</protein>
<sequence>MRYLNSTSQPWKCWQEGCKHERNKISAWSSVLHISGFISPPSACGTLHFTAHRAYHPSPGPPIRLLNGPSVPWTAHPSPERAIRPLDEPSVPWTSHPSPGRAIRPLDEPSVSWTGHPYPGRAIRPYPGRAIRSLDGRLHRLHRLLTETVFH</sequence>
<name>A0A1W0X477_HYPEX</name>
<dbReference type="AlphaFoldDB" id="A0A1W0X477"/>
<organism evidence="2 3">
    <name type="scientific">Hypsibius exemplaris</name>
    <name type="common">Freshwater tardigrade</name>
    <dbReference type="NCBI Taxonomy" id="2072580"/>
    <lineage>
        <taxon>Eukaryota</taxon>
        <taxon>Metazoa</taxon>
        <taxon>Ecdysozoa</taxon>
        <taxon>Tardigrada</taxon>
        <taxon>Eutardigrada</taxon>
        <taxon>Parachela</taxon>
        <taxon>Hypsibioidea</taxon>
        <taxon>Hypsibiidae</taxon>
        <taxon>Hypsibius</taxon>
    </lineage>
</organism>
<keyword evidence="3" id="KW-1185">Reference proteome</keyword>
<proteinExistence type="predicted"/>
<evidence type="ECO:0000256" key="1">
    <source>
        <dbReference type="SAM" id="MobiDB-lite"/>
    </source>
</evidence>
<comment type="caution">
    <text evidence="2">The sequence shown here is derived from an EMBL/GenBank/DDBJ whole genome shotgun (WGS) entry which is preliminary data.</text>
</comment>
<evidence type="ECO:0000313" key="3">
    <source>
        <dbReference type="Proteomes" id="UP000192578"/>
    </source>
</evidence>